<dbReference type="Pfam" id="PF07045">
    <property type="entry name" value="DUF1330"/>
    <property type="match status" value="1"/>
</dbReference>
<accession>A0A382S2Y1</accession>
<gene>
    <name evidence="2" type="ORF">METZ01_LOCUS357067</name>
</gene>
<protein>
    <recommendedName>
        <fullName evidence="1">DUF1330 domain-containing protein</fullName>
    </recommendedName>
</protein>
<dbReference type="SUPFAM" id="SSF54909">
    <property type="entry name" value="Dimeric alpha+beta barrel"/>
    <property type="match status" value="1"/>
</dbReference>
<dbReference type="Gene3D" id="3.30.70.100">
    <property type="match status" value="1"/>
</dbReference>
<name>A0A382S2Y1_9ZZZZ</name>
<dbReference type="InterPro" id="IPR010753">
    <property type="entry name" value="DUF1330"/>
</dbReference>
<evidence type="ECO:0000313" key="2">
    <source>
        <dbReference type="EMBL" id="SVD04213.1"/>
    </source>
</evidence>
<reference evidence="2" key="1">
    <citation type="submission" date="2018-05" db="EMBL/GenBank/DDBJ databases">
        <authorList>
            <person name="Lanie J.A."/>
            <person name="Ng W.-L."/>
            <person name="Kazmierczak K.M."/>
            <person name="Andrzejewski T.M."/>
            <person name="Davidsen T.M."/>
            <person name="Wayne K.J."/>
            <person name="Tettelin H."/>
            <person name="Glass J.I."/>
            <person name="Rusch D."/>
            <person name="Podicherti R."/>
            <person name="Tsui H.-C.T."/>
            <person name="Winkler M.E."/>
        </authorList>
    </citation>
    <scope>NUCLEOTIDE SEQUENCE</scope>
</reference>
<dbReference type="PANTHER" id="PTHR41521">
    <property type="match status" value="1"/>
</dbReference>
<evidence type="ECO:0000259" key="1">
    <source>
        <dbReference type="Pfam" id="PF07045"/>
    </source>
</evidence>
<organism evidence="2">
    <name type="scientific">marine metagenome</name>
    <dbReference type="NCBI Taxonomy" id="408172"/>
    <lineage>
        <taxon>unclassified sequences</taxon>
        <taxon>metagenomes</taxon>
        <taxon>ecological metagenomes</taxon>
    </lineage>
</organism>
<dbReference type="InterPro" id="IPR011008">
    <property type="entry name" value="Dimeric_a/b-barrel"/>
</dbReference>
<feature type="domain" description="DUF1330" evidence="1">
    <location>
        <begin position="15"/>
        <end position="100"/>
    </location>
</feature>
<sequence>MPVYMILDAELHIAEPEDAAAYDRYKEAAPEYVARHGGKYLCRGGAIDVEIGDWEPERVVMLQFPSREAYDSFMTDPGYKPWKELRESLSTIKQLVVLEGI</sequence>
<dbReference type="PANTHER" id="PTHR41521:SF4">
    <property type="entry name" value="BLR0684 PROTEIN"/>
    <property type="match status" value="1"/>
</dbReference>
<proteinExistence type="predicted"/>
<dbReference type="EMBL" id="UINC01126004">
    <property type="protein sequence ID" value="SVD04213.1"/>
    <property type="molecule type" value="Genomic_DNA"/>
</dbReference>
<dbReference type="AlphaFoldDB" id="A0A382S2Y1"/>